<evidence type="ECO:0000313" key="1">
    <source>
        <dbReference type="EMBL" id="CDP14459.1"/>
    </source>
</evidence>
<evidence type="ECO:0000313" key="2">
    <source>
        <dbReference type="Proteomes" id="UP000295252"/>
    </source>
</evidence>
<dbReference type="AlphaFoldDB" id="A0A068V1S1"/>
<dbReference type="Proteomes" id="UP000295252">
    <property type="component" value="Chromosome X"/>
</dbReference>
<name>A0A068V1S1_COFCA</name>
<dbReference type="EMBL" id="HG739170">
    <property type="protein sequence ID" value="CDP14459.1"/>
    <property type="molecule type" value="Genomic_DNA"/>
</dbReference>
<organism evidence="1 2">
    <name type="scientific">Coffea canephora</name>
    <name type="common">Robusta coffee</name>
    <dbReference type="NCBI Taxonomy" id="49390"/>
    <lineage>
        <taxon>Eukaryota</taxon>
        <taxon>Viridiplantae</taxon>
        <taxon>Streptophyta</taxon>
        <taxon>Embryophyta</taxon>
        <taxon>Tracheophyta</taxon>
        <taxon>Spermatophyta</taxon>
        <taxon>Magnoliopsida</taxon>
        <taxon>eudicotyledons</taxon>
        <taxon>Gunneridae</taxon>
        <taxon>Pentapetalae</taxon>
        <taxon>asterids</taxon>
        <taxon>lamiids</taxon>
        <taxon>Gentianales</taxon>
        <taxon>Rubiaceae</taxon>
        <taxon>Ixoroideae</taxon>
        <taxon>Gardenieae complex</taxon>
        <taxon>Bertiereae - Coffeeae clade</taxon>
        <taxon>Coffeeae</taxon>
        <taxon>Coffea</taxon>
    </lineage>
</organism>
<gene>
    <name evidence="1" type="ORF">GSCOC_T00040950001</name>
</gene>
<reference evidence="2" key="1">
    <citation type="journal article" date="2014" name="Science">
        <title>The coffee genome provides insight into the convergent evolution of caffeine biosynthesis.</title>
        <authorList>
            <person name="Denoeud F."/>
            <person name="Carretero-Paulet L."/>
            <person name="Dereeper A."/>
            <person name="Droc G."/>
            <person name="Guyot R."/>
            <person name="Pietrella M."/>
            <person name="Zheng C."/>
            <person name="Alberti A."/>
            <person name="Anthony F."/>
            <person name="Aprea G."/>
            <person name="Aury J.M."/>
            <person name="Bento P."/>
            <person name="Bernard M."/>
            <person name="Bocs S."/>
            <person name="Campa C."/>
            <person name="Cenci A."/>
            <person name="Combes M.C."/>
            <person name="Crouzillat D."/>
            <person name="Da Silva C."/>
            <person name="Daddiego L."/>
            <person name="De Bellis F."/>
            <person name="Dussert S."/>
            <person name="Garsmeur O."/>
            <person name="Gayraud T."/>
            <person name="Guignon V."/>
            <person name="Jahn K."/>
            <person name="Jamilloux V."/>
            <person name="Joet T."/>
            <person name="Labadie K."/>
            <person name="Lan T."/>
            <person name="Leclercq J."/>
            <person name="Lepelley M."/>
            <person name="Leroy T."/>
            <person name="Li L.T."/>
            <person name="Librado P."/>
            <person name="Lopez L."/>
            <person name="Munoz A."/>
            <person name="Noel B."/>
            <person name="Pallavicini A."/>
            <person name="Perrotta G."/>
            <person name="Poncet V."/>
            <person name="Pot D."/>
            <person name="Priyono X."/>
            <person name="Rigoreau M."/>
            <person name="Rouard M."/>
            <person name="Rozas J."/>
            <person name="Tranchant-Dubreuil C."/>
            <person name="VanBuren R."/>
            <person name="Zhang Q."/>
            <person name="Andrade A.C."/>
            <person name="Argout X."/>
            <person name="Bertrand B."/>
            <person name="de Kochko A."/>
            <person name="Graziosi G."/>
            <person name="Henry R.J."/>
            <person name="Jayarama X."/>
            <person name="Ming R."/>
            <person name="Nagai C."/>
            <person name="Rounsley S."/>
            <person name="Sankoff D."/>
            <person name="Giuliano G."/>
            <person name="Albert V.A."/>
            <person name="Wincker P."/>
            <person name="Lashermes P."/>
        </authorList>
    </citation>
    <scope>NUCLEOTIDE SEQUENCE [LARGE SCALE GENOMIC DNA]</scope>
    <source>
        <strain evidence="2">cv. DH200-94</strain>
    </source>
</reference>
<sequence>MSQGLLPQIFFLSFCLDPKEENSRRRSQGPLLQISSSLFFCSFCSSRERNARDLFCKNFFRLLRASVKSSGENFFFLSVGAPGTPYAILEPFLQFHLLLFGQKMGS</sequence>
<protein>
    <submittedName>
        <fullName evidence="1">Uncharacterized protein</fullName>
    </submittedName>
</protein>
<proteinExistence type="predicted"/>
<dbReference type="InParanoid" id="A0A068V1S1"/>
<dbReference type="Gramene" id="CDP14459">
    <property type="protein sequence ID" value="CDP14459"/>
    <property type="gene ID" value="GSCOC_T00040950001"/>
</dbReference>
<keyword evidence="2" id="KW-1185">Reference proteome</keyword>
<accession>A0A068V1S1</accession>